<reference evidence="2 3" key="1">
    <citation type="submission" date="2018-08" db="EMBL/GenBank/DDBJ databases">
        <title>Genome and evolution of the arbuscular mycorrhizal fungus Diversispora epigaea (formerly Glomus versiforme) and its bacterial endosymbionts.</title>
        <authorList>
            <person name="Sun X."/>
            <person name="Fei Z."/>
            <person name="Harrison M."/>
        </authorList>
    </citation>
    <scope>NUCLEOTIDE SEQUENCE [LARGE SCALE GENOMIC DNA]</scope>
    <source>
        <strain evidence="2 3">IT104</strain>
    </source>
</reference>
<comment type="caution">
    <text evidence="2">The sequence shown here is derived from an EMBL/GenBank/DDBJ whole genome shotgun (WGS) entry which is preliminary data.</text>
</comment>
<keyword evidence="3" id="KW-1185">Reference proteome</keyword>
<feature type="compositionally biased region" description="Polar residues" evidence="1">
    <location>
        <begin position="59"/>
        <end position="72"/>
    </location>
</feature>
<feature type="compositionally biased region" description="Acidic residues" evidence="1">
    <location>
        <begin position="130"/>
        <end position="145"/>
    </location>
</feature>
<sequence>MITGSATNRNYTIGINPTAIYDKLSSTYLTNPQRQPVDTVNNEQDEGLSSQEQQRRNYKQNNTENQNVPGDSSSFEIADLVLAEETVSIHPQDITEFIPNNDEIVEADLDNNNFNINNFGDNNDINNNNDNDEDDNNDDNNDDNDNNNGDKVTTMMMTIIMNNNDNNDTPIAHMTLL</sequence>
<feature type="compositionally biased region" description="Polar residues" evidence="1">
    <location>
        <begin position="31"/>
        <end position="52"/>
    </location>
</feature>
<proteinExistence type="predicted"/>
<evidence type="ECO:0000313" key="3">
    <source>
        <dbReference type="Proteomes" id="UP000266861"/>
    </source>
</evidence>
<dbReference type="EMBL" id="PQFF01000081">
    <property type="protein sequence ID" value="RHZ84158.1"/>
    <property type="molecule type" value="Genomic_DNA"/>
</dbReference>
<feature type="region of interest" description="Disordered" evidence="1">
    <location>
        <begin position="31"/>
        <end position="72"/>
    </location>
</feature>
<dbReference type="Proteomes" id="UP000266861">
    <property type="component" value="Unassembled WGS sequence"/>
</dbReference>
<name>A0A397JBF2_9GLOM</name>
<evidence type="ECO:0000313" key="2">
    <source>
        <dbReference type="EMBL" id="RHZ84158.1"/>
    </source>
</evidence>
<evidence type="ECO:0000256" key="1">
    <source>
        <dbReference type="SAM" id="MobiDB-lite"/>
    </source>
</evidence>
<organism evidence="2 3">
    <name type="scientific">Diversispora epigaea</name>
    <dbReference type="NCBI Taxonomy" id="1348612"/>
    <lineage>
        <taxon>Eukaryota</taxon>
        <taxon>Fungi</taxon>
        <taxon>Fungi incertae sedis</taxon>
        <taxon>Mucoromycota</taxon>
        <taxon>Glomeromycotina</taxon>
        <taxon>Glomeromycetes</taxon>
        <taxon>Diversisporales</taxon>
        <taxon>Diversisporaceae</taxon>
        <taxon>Diversispora</taxon>
    </lineage>
</organism>
<gene>
    <name evidence="2" type="ORF">Glove_85g135</name>
</gene>
<feature type="region of interest" description="Disordered" evidence="1">
    <location>
        <begin position="120"/>
        <end position="151"/>
    </location>
</feature>
<feature type="compositionally biased region" description="Low complexity" evidence="1">
    <location>
        <begin position="120"/>
        <end position="129"/>
    </location>
</feature>
<accession>A0A397JBF2</accession>
<dbReference type="AlphaFoldDB" id="A0A397JBF2"/>
<protein>
    <submittedName>
        <fullName evidence="2">Uncharacterized protein</fullName>
    </submittedName>
</protein>